<evidence type="ECO:0000259" key="14">
    <source>
        <dbReference type="Pfam" id="PF16561"/>
    </source>
</evidence>
<dbReference type="PRINTS" id="PR00449">
    <property type="entry name" value="RASTRNSFRMNG"/>
</dbReference>
<dbReference type="Gene3D" id="2.60.40.10">
    <property type="entry name" value="Immunoglobulins"/>
    <property type="match status" value="1"/>
</dbReference>
<evidence type="ECO:0000313" key="15">
    <source>
        <dbReference type="EMBL" id="ODV87456.1"/>
    </source>
</evidence>
<evidence type="ECO:0000256" key="10">
    <source>
        <dbReference type="ARBA" id="ARBA00037969"/>
    </source>
</evidence>
<dbReference type="SUPFAM" id="SSF52540">
    <property type="entry name" value="P-loop containing nucleoside triphosphate hydrolases"/>
    <property type="match status" value="1"/>
</dbReference>
<dbReference type="FunFam" id="3.40.50.300:FF:000273">
    <property type="entry name" value="GTP-binding protein Rheb homolog"/>
    <property type="match status" value="1"/>
</dbReference>
<dbReference type="GO" id="GO:0046872">
    <property type="term" value="F:metal ion binding"/>
    <property type="evidence" value="ECO:0007669"/>
    <property type="project" value="UniProtKB-KW"/>
</dbReference>
<gene>
    <name evidence="15" type="ORF">CANARDRAFT_217570</name>
</gene>
<keyword evidence="7" id="KW-0472">Membrane</keyword>
<evidence type="ECO:0000313" key="16">
    <source>
        <dbReference type="Proteomes" id="UP000094801"/>
    </source>
</evidence>
<feature type="domain" description="AMP-activated protein kinase glycogen-binding" evidence="14">
    <location>
        <begin position="202"/>
        <end position="273"/>
    </location>
</feature>
<dbReference type="PANTHER" id="PTHR24070">
    <property type="entry name" value="RAS, DI-RAS, AND RHEB FAMILY MEMBERS OF SMALL GTPASE SUPERFAMILY"/>
    <property type="match status" value="1"/>
</dbReference>
<keyword evidence="6" id="KW-0342">GTP-binding</keyword>
<dbReference type="OrthoDB" id="5976022at2759"/>
<dbReference type="InterPro" id="IPR020849">
    <property type="entry name" value="Small_GTPase_Ras-type"/>
</dbReference>
<feature type="compositionally biased region" description="Low complexity" evidence="13">
    <location>
        <begin position="297"/>
        <end position="308"/>
    </location>
</feature>
<organism evidence="15 16">
    <name type="scientific">[Candida] arabinofermentans NRRL YB-2248</name>
    <dbReference type="NCBI Taxonomy" id="983967"/>
    <lineage>
        <taxon>Eukaryota</taxon>
        <taxon>Fungi</taxon>
        <taxon>Dikarya</taxon>
        <taxon>Ascomycota</taxon>
        <taxon>Saccharomycotina</taxon>
        <taxon>Pichiomycetes</taxon>
        <taxon>Pichiales</taxon>
        <taxon>Pichiaceae</taxon>
        <taxon>Ogataea</taxon>
        <taxon>Ogataea/Candida clade</taxon>
    </lineage>
</organism>
<keyword evidence="3" id="KW-0547">Nucleotide-binding</keyword>
<keyword evidence="8" id="KW-0449">Lipoprotein</keyword>
<dbReference type="SMART" id="SM00173">
    <property type="entry name" value="RAS"/>
    <property type="match status" value="1"/>
</dbReference>
<evidence type="ECO:0000256" key="3">
    <source>
        <dbReference type="ARBA" id="ARBA00022741"/>
    </source>
</evidence>
<dbReference type="GO" id="GO:0003924">
    <property type="term" value="F:GTPase activity"/>
    <property type="evidence" value="ECO:0007669"/>
    <property type="project" value="InterPro"/>
</dbReference>
<dbReference type="SUPFAM" id="SSF81296">
    <property type="entry name" value="E set domains"/>
    <property type="match status" value="1"/>
</dbReference>
<dbReference type="GO" id="GO:0007165">
    <property type="term" value="P:signal transduction"/>
    <property type="evidence" value="ECO:0007669"/>
    <property type="project" value="InterPro"/>
</dbReference>
<keyword evidence="9" id="KW-0636">Prenylation</keyword>
<dbReference type="Pfam" id="PF00071">
    <property type="entry name" value="Ras"/>
    <property type="match status" value="1"/>
</dbReference>
<dbReference type="EMBL" id="KV453848">
    <property type="protein sequence ID" value="ODV87456.1"/>
    <property type="molecule type" value="Genomic_DNA"/>
</dbReference>
<feature type="compositionally biased region" description="Polar residues" evidence="13">
    <location>
        <begin position="390"/>
        <end position="403"/>
    </location>
</feature>
<dbReference type="SMART" id="SM00175">
    <property type="entry name" value="RAB"/>
    <property type="match status" value="1"/>
</dbReference>
<dbReference type="SMART" id="SM00174">
    <property type="entry name" value="RHO"/>
    <property type="match status" value="1"/>
</dbReference>
<evidence type="ECO:0000256" key="12">
    <source>
        <dbReference type="ARBA" id="ARBA00049117"/>
    </source>
</evidence>
<evidence type="ECO:0000256" key="4">
    <source>
        <dbReference type="ARBA" id="ARBA00022801"/>
    </source>
</evidence>
<dbReference type="InterPro" id="IPR014756">
    <property type="entry name" value="Ig_E-set"/>
</dbReference>
<evidence type="ECO:0000256" key="1">
    <source>
        <dbReference type="ARBA" id="ARBA00022481"/>
    </source>
</evidence>
<keyword evidence="1" id="KW-0488">Methylation</keyword>
<keyword evidence="2" id="KW-0479">Metal-binding</keyword>
<evidence type="ECO:0000256" key="6">
    <source>
        <dbReference type="ARBA" id="ARBA00023134"/>
    </source>
</evidence>
<dbReference type="InterPro" id="IPR027417">
    <property type="entry name" value="P-loop_NTPase"/>
</dbReference>
<comment type="subcellular location">
    <subcellularLocation>
        <location evidence="11">Endomembrane system</location>
        <topology evidence="11">Lipid-anchor</topology>
        <orientation evidence="11">Cytoplasmic side</orientation>
    </subcellularLocation>
</comment>
<evidence type="ECO:0000256" key="2">
    <source>
        <dbReference type="ARBA" id="ARBA00022723"/>
    </source>
</evidence>
<dbReference type="GO" id="GO:0005525">
    <property type="term" value="F:GTP binding"/>
    <property type="evidence" value="ECO:0007669"/>
    <property type="project" value="UniProtKB-KW"/>
</dbReference>
<reference evidence="16" key="1">
    <citation type="submission" date="2016-04" db="EMBL/GenBank/DDBJ databases">
        <title>Comparative genomics of biotechnologically important yeasts.</title>
        <authorList>
            <consortium name="DOE Joint Genome Institute"/>
            <person name="Riley R."/>
            <person name="Haridas S."/>
            <person name="Wolfe K.H."/>
            <person name="Lopes M.R."/>
            <person name="Hittinger C.T."/>
            <person name="Goker M."/>
            <person name="Salamov A."/>
            <person name="Wisecaver J."/>
            <person name="Long T.M."/>
            <person name="Aerts A.L."/>
            <person name="Barry K."/>
            <person name="Choi C."/>
            <person name="Clum A."/>
            <person name="Coughlan A.Y."/>
            <person name="Deshpande S."/>
            <person name="Douglass A.P."/>
            <person name="Hanson S.J."/>
            <person name="Klenk H.-P."/>
            <person name="Labutti K."/>
            <person name="Lapidus A."/>
            <person name="Lindquist E."/>
            <person name="Lipzen A."/>
            <person name="Meier-Kolthoff J.P."/>
            <person name="Ohm R.A."/>
            <person name="Otillar R.P."/>
            <person name="Pangilinan J."/>
            <person name="Peng Y."/>
            <person name="Rokas A."/>
            <person name="Rosa C.A."/>
            <person name="Scheuner C."/>
            <person name="Sibirny A.A."/>
            <person name="Slot J.C."/>
            <person name="Stielow J.B."/>
            <person name="Sun H."/>
            <person name="Kurtzman C.P."/>
            <person name="Blackwell M."/>
            <person name="Grigoriev I.V."/>
            <person name="Jeffries T.W."/>
        </authorList>
    </citation>
    <scope>NUCLEOTIDE SEQUENCE [LARGE SCALE GENOMIC DNA]</scope>
    <source>
        <strain evidence="16">NRRL YB-2248</strain>
    </source>
</reference>
<dbReference type="AlphaFoldDB" id="A0A1E4T6S5"/>
<comment type="catalytic activity">
    <reaction evidence="12">
        <text>GTP + H2O = GDP + phosphate + H(+)</text>
        <dbReference type="Rhea" id="RHEA:19669"/>
        <dbReference type="ChEBI" id="CHEBI:15377"/>
        <dbReference type="ChEBI" id="CHEBI:15378"/>
        <dbReference type="ChEBI" id="CHEBI:37565"/>
        <dbReference type="ChEBI" id="CHEBI:43474"/>
        <dbReference type="ChEBI" id="CHEBI:58189"/>
    </reaction>
    <physiologicalReaction direction="left-to-right" evidence="12">
        <dbReference type="Rhea" id="RHEA:19670"/>
    </physiologicalReaction>
</comment>
<feature type="region of interest" description="Disordered" evidence="13">
    <location>
        <begin position="361"/>
        <end position="406"/>
    </location>
</feature>
<sequence length="469" mass="51487">MAKERKIAMVGARAVGKSSLTLQFVEDHFIDHYYPTIENQFNKSITHNGIEYSLEILDTAGQDEFSIINNKLLIGVHGYILIYSINSRQSFEMLNVVRDKILDSSGATAEEFEKPMILVGNKSDLNLQRQVSLEELETAANEKFGGIPFVECSAKLNYNVDSVFKKMVDEIEAMENPVDPEEEKKKKELEAKDNKCLIMPSGPSDVVVTGTFDNWSQSFPLVKQTDGSFELTIPFDSKIDKIYFKYVIDGEWQTTDKFKEESDESGNKNNVLYAADLVSATATTSSKIPEAGGLAVPVTTTTTTTPAPVEEETPLKTTVMPSTEGQQVTLGEPGIVIPSNPHEIEAFTQIRTLDPKALNEPEEAAPAAPAETKEETSTASATATEEPVVASTTEATPDLTSETSSKKVKYVKKVVTKVKKGEEDDEPVVADVDDKASSGVVKKVEPVTKEAKEVKKKRGLFSKIKKALK</sequence>
<dbReference type="PROSITE" id="PS51419">
    <property type="entry name" value="RAB"/>
    <property type="match status" value="1"/>
</dbReference>
<evidence type="ECO:0000256" key="5">
    <source>
        <dbReference type="ARBA" id="ARBA00022842"/>
    </source>
</evidence>
<dbReference type="Proteomes" id="UP000094801">
    <property type="component" value="Unassembled WGS sequence"/>
</dbReference>
<dbReference type="Gene3D" id="3.40.50.300">
    <property type="entry name" value="P-loop containing nucleotide triphosphate hydrolases"/>
    <property type="match status" value="1"/>
</dbReference>
<keyword evidence="5" id="KW-0460">Magnesium</keyword>
<feature type="compositionally biased region" description="Polar residues" evidence="13">
    <location>
        <begin position="315"/>
        <end position="329"/>
    </location>
</feature>
<comment type="similarity">
    <text evidence="10">Belongs to the small GTPase superfamily. Rheb family.</text>
</comment>
<dbReference type="GO" id="GO:0016020">
    <property type="term" value="C:membrane"/>
    <property type="evidence" value="ECO:0007669"/>
    <property type="project" value="InterPro"/>
</dbReference>
<dbReference type="GO" id="GO:0012505">
    <property type="term" value="C:endomembrane system"/>
    <property type="evidence" value="ECO:0007669"/>
    <property type="project" value="UniProtKB-SubCell"/>
</dbReference>
<dbReference type="STRING" id="983967.A0A1E4T6S5"/>
<dbReference type="PROSITE" id="PS51420">
    <property type="entry name" value="RHO"/>
    <property type="match status" value="1"/>
</dbReference>
<accession>A0A1E4T6S5</accession>
<dbReference type="InterPro" id="IPR032640">
    <property type="entry name" value="AMPK1_CBM"/>
</dbReference>
<evidence type="ECO:0000256" key="9">
    <source>
        <dbReference type="ARBA" id="ARBA00023289"/>
    </source>
</evidence>
<evidence type="ECO:0000256" key="13">
    <source>
        <dbReference type="SAM" id="MobiDB-lite"/>
    </source>
</evidence>
<dbReference type="NCBIfam" id="TIGR00231">
    <property type="entry name" value="small_GTP"/>
    <property type="match status" value="1"/>
</dbReference>
<name>A0A1E4T6S5_9ASCO</name>
<dbReference type="InterPro" id="IPR013783">
    <property type="entry name" value="Ig-like_fold"/>
</dbReference>
<keyword evidence="4" id="KW-0378">Hydrolase</keyword>
<evidence type="ECO:0000256" key="7">
    <source>
        <dbReference type="ARBA" id="ARBA00023136"/>
    </source>
</evidence>
<proteinExistence type="inferred from homology"/>
<dbReference type="InterPro" id="IPR005225">
    <property type="entry name" value="Small_GTP-bd"/>
</dbReference>
<evidence type="ECO:0000256" key="8">
    <source>
        <dbReference type="ARBA" id="ARBA00023288"/>
    </source>
</evidence>
<dbReference type="InterPro" id="IPR001806">
    <property type="entry name" value="Small_GTPase"/>
</dbReference>
<keyword evidence="16" id="KW-1185">Reference proteome</keyword>
<feature type="region of interest" description="Disordered" evidence="13">
    <location>
        <begin position="297"/>
        <end position="333"/>
    </location>
</feature>
<feature type="compositionally biased region" description="Low complexity" evidence="13">
    <location>
        <begin position="377"/>
        <end position="387"/>
    </location>
</feature>
<dbReference type="CDD" id="cd02859">
    <property type="entry name" value="E_set_AMPKbeta_like_N"/>
    <property type="match status" value="1"/>
</dbReference>
<evidence type="ECO:0000256" key="11">
    <source>
        <dbReference type="ARBA" id="ARBA00046278"/>
    </source>
</evidence>
<protein>
    <submittedName>
        <fullName evidence="15">Carbohydrate-binding module family 48 protein</fullName>
    </submittedName>
</protein>
<dbReference type="Pfam" id="PF16561">
    <property type="entry name" value="AMPK1_CBM"/>
    <property type="match status" value="1"/>
</dbReference>
<dbReference type="PROSITE" id="PS51421">
    <property type="entry name" value="RAS"/>
    <property type="match status" value="1"/>
</dbReference>